<evidence type="ECO:0000259" key="2">
    <source>
        <dbReference type="PROSITE" id="PS51391"/>
    </source>
</evidence>
<comment type="caution">
    <text evidence="3">The sequence shown here is derived from an EMBL/GenBank/DDBJ whole genome shotgun (WGS) entry which is preliminary data.</text>
</comment>
<dbReference type="PROSITE" id="PS51391">
    <property type="entry name" value="CID"/>
    <property type="match status" value="1"/>
</dbReference>
<dbReference type="AlphaFoldDB" id="A0A8K0XTH8"/>
<dbReference type="InterPro" id="IPR045154">
    <property type="entry name" value="PCF11-like"/>
</dbReference>
<dbReference type="Gene3D" id="1.25.40.90">
    <property type="match status" value="1"/>
</dbReference>
<dbReference type="InterPro" id="IPR008942">
    <property type="entry name" value="ENTH_VHS"/>
</dbReference>
<feature type="region of interest" description="Disordered" evidence="1">
    <location>
        <begin position="279"/>
        <end position="304"/>
    </location>
</feature>
<feature type="compositionally biased region" description="Basic residues" evidence="1">
    <location>
        <begin position="192"/>
        <end position="206"/>
    </location>
</feature>
<feature type="compositionally biased region" description="Low complexity" evidence="1">
    <location>
        <begin position="207"/>
        <end position="218"/>
    </location>
</feature>
<dbReference type="FunFam" id="1.25.40.90:FF:000016">
    <property type="entry name" value="mRNA cleavage factor complex component Pcf11"/>
    <property type="match status" value="1"/>
</dbReference>
<dbReference type="GO" id="GO:0031124">
    <property type="term" value="P:mRNA 3'-end processing"/>
    <property type="evidence" value="ECO:0007669"/>
    <property type="project" value="InterPro"/>
</dbReference>
<evidence type="ECO:0000313" key="3">
    <source>
        <dbReference type="EMBL" id="KAH8105907.1"/>
    </source>
</evidence>
<evidence type="ECO:0000256" key="1">
    <source>
        <dbReference type="SAM" id="MobiDB-lite"/>
    </source>
</evidence>
<gene>
    <name evidence="3" type="ORF">BXZ70DRAFT_917301</name>
</gene>
<name>A0A8K0XTH8_9AGAR</name>
<feature type="compositionally biased region" description="Low complexity" evidence="1">
    <location>
        <begin position="379"/>
        <end position="391"/>
    </location>
</feature>
<sequence length="664" mass="73563">MSLYPQSQAYGQMQNPPMGYPQPVAPPGNYHYPPPPPAQPYHVDPHTFRRDYTAQLAELTVNSRPIIQNLSMIAQDHTHYADVVTQCIEAHIRRVPPWMKLPAFYLLDAISKNVYDPYARHFSTVVVRLFIDTYEQVDPSTRSKMIEMLTTWRNGAPSGKELFGVITQLAIERHIWPDDASRNVAVSSSPKGPRRRINRRQRRRQSSSRSPPGSSGISAPQVLSELEIVLNQKERAFQLNPYDKVAQNQIAILHQLRKLVVQGVSQEELGQILHQMRTTLSQPQSVPPPAAIPPPSAPMPPPHYGRPPFPPGSSNHLSAAAPQVSYPPAFSQQVYQQPKPEQVAVPDVANVSTVPPPPPVENIASIFSALVKAGLVTGSSSSTPTGAGATAREPANRPVNSAETATETDKQYRKAILSAQVKLNSADIIRQRTVLPQFLYDQLPGQCKHCGIRFSDSSIGKQKMQDHMDMHFRQNRKAGQATGRGHSRGWFISVEDWTNDSEVDIKGKGRAGAPRSMKAAAAADAAKVDAELRALYVVVPPGDEAKRLSCPICNERLEPEFMEDDEEWVWKNAVNKDDKIFHATCHAEAALSKTALAVRLRSEVSSRSRSRTPEARRTPPKYDSPSPSRGVKRKAEDDESKTSQPSEQSERTPPMKKVAISPTE</sequence>
<evidence type="ECO:0000313" key="4">
    <source>
        <dbReference type="Proteomes" id="UP000813824"/>
    </source>
</evidence>
<dbReference type="OrthoDB" id="2129491at2759"/>
<dbReference type="GO" id="GO:0005849">
    <property type="term" value="C:mRNA cleavage factor complex"/>
    <property type="evidence" value="ECO:0007669"/>
    <property type="project" value="TreeGrafter"/>
</dbReference>
<reference evidence="3" key="1">
    <citation type="journal article" date="2021" name="New Phytol.">
        <title>Evolutionary innovations through gain and loss of genes in the ectomycorrhizal Boletales.</title>
        <authorList>
            <person name="Wu G."/>
            <person name="Miyauchi S."/>
            <person name="Morin E."/>
            <person name="Kuo A."/>
            <person name="Drula E."/>
            <person name="Varga T."/>
            <person name="Kohler A."/>
            <person name="Feng B."/>
            <person name="Cao Y."/>
            <person name="Lipzen A."/>
            <person name="Daum C."/>
            <person name="Hundley H."/>
            <person name="Pangilinan J."/>
            <person name="Johnson J."/>
            <person name="Barry K."/>
            <person name="LaButti K."/>
            <person name="Ng V."/>
            <person name="Ahrendt S."/>
            <person name="Min B."/>
            <person name="Choi I.G."/>
            <person name="Park H."/>
            <person name="Plett J.M."/>
            <person name="Magnuson J."/>
            <person name="Spatafora J.W."/>
            <person name="Nagy L.G."/>
            <person name="Henrissat B."/>
            <person name="Grigoriev I.V."/>
            <person name="Yang Z.L."/>
            <person name="Xu J."/>
            <person name="Martin F.M."/>
        </authorList>
    </citation>
    <scope>NUCLEOTIDE SEQUENCE</scope>
    <source>
        <strain evidence="3">KKN 215</strain>
    </source>
</reference>
<keyword evidence="4" id="KW-1185">Reference proteome</keyword>
<accession>A0A8K0XTH8</accession>
<organism evidence="3 4">
    <name type="scientific">Cristinia sonorae</name>
    <dbReference type="NCBI Taxonomy" id="1940300"/>
    <lineage>
        <taxon>Eukaryota</taxon>
        <taxon>Fungi</taxon>
        <taxon>Dikarya</taxon>
        <taxon>Basidiomycota</taxon>
        <taxon>Agaricomycotina</taxon>
        <taxon>Agaricomycetes</taxon>
        <taxon>Agaricomycetidae</taxon>
        <taxon>Agaricales</taxon>
        <taxon>Pleurotineae</taxon>
        <taxon>Stephanosporaceae</taxon>
        <taxon>Cristinia</taxon>
    </lineage>
</organism>
<dbReference type="CDD" id="cd16982">
    <property type="entry name" value="CID_Pcf11"/>
    <property type="match status" value="1"/>
</dbReference>
<feature type="region of interest" description="Disordered" evidence="1">
    <location>
        <begin position="182"/>
        <end position="218"/>
    </location>
</feature>
<dbReference type="Pfam" id="PF04818">
    <property type="entry name" value="CID"/>
    <property type="match status" value="1"/>
</dbReference>
<dbReference type="GO" id="GO:0006369">
    <property type="term" value="P:termination of RNA polymerase II transcription"/>
    <property type="evidence" value="ECO:0007669"/>
    <property type="project" value="InterPro"/>
</dbReference>
<dbReference type="GO" id="GO:0000993">
    <property type="term" value="F:RNA polymerase II complex binding"/>
    <property type="evidence" value="ECO:0007669"/>
    <property type="project" value="InterPro"/>
</dbReference>
<dbReference type="SMART" id="SM00582">
    <property type="entry name" value="RPR"/>
    <property type="match status" value="1"/>
</dbReference>
<dbReference type="InterPro" id="IPR006569">
    <property type="entry name" value="CID_dom"/>
</dbReference>
<dbReference type="GO" id="GO:0005737">
    <property type="term" value="C:cytoplasm"/>
    <property type="evidence" value="ECO:0007669"/>
    <property type="project" value="TreeGrafter"/>
</dbReference>
<dbReference type="PANTHER" id="PTHR15921">
    <property type="entry name" value="PRE-MRNA CLEAVAGE COMPLEX II"/>
    <property type="match status" value="1"/>
</dbReference>
<dbReference type="InterPro" id="IPR047415">
    <property type="entry name" value="Pcf11_CID"/>
</dbReference>
<feature type="region of interest" description="Disordered" evidence="1">
    <location>
        <begin position="600"/>
        <end position="664"/>
    </location>
</feature>
<dbReference type="EMBL" id="JAEVFJ010000003">
    <property type="protein sequence ID" value="KAH8105907.1"/>
    <property type="molecule type" value="Genomic_DNA"/>
</dbReference>
<protein>
    <recommendedName>
        <fullName evidence="2">CID domain-containing protein</fullName>
    </recommendedName>
</protein>
<feature type="compositionally biased region" description="Basic and acidic residues" evidence="1">
    <location>
        <begin position="600"/>
        <end position="617"/>
    </location>
</feature>
<proteinExistence type="predicted"/>
<feature type="region of interest" description="Disordered" evidence="1">
    <location>
        <begin position="379"/>
        <end position="408"/>
    </location>
</feature>
<dbReference type="Pfam" id="PF21936">
    <property type="entry name" value="Pcf11_C"/>
    <property type="match status" value="1"/>
</dbReference>
<feature type="compositionally biased region" description="Pro residues" evidence="1">
    <location>
        <begin position="285"/>
        <end position="304"/>
    </location>
</feature>
<dbReference type="GO" id="GO:0003729">
    <property type="term" value="F:mRNA binding"/>
    <property type="evidence" value="ECO:0007669"/>
    <property type="project" value="InterPro"/>
</dbReference>
<dbReference type="Proteomes" id="UP000813824">
    <property type="component" value="Unassembled WGS sequence"/>
</dbReference>
<dbReference type="SUPFAM" id="SSF48464">
    <property type="entry name" value="ENTH/VHS domain"/>
    <property type="match status" value="1"/>
</dbReference>
<dbReference type="InterPro" id="IPR054127">
    <property type="entry name" value="Pcf11_C"/>
</dbReference>
<dbReference type="PANTHER" id="PTHR15921:SF3">
    <property type="entry name" value="PRE-MRNA CLEAVAGE COMPLEX 2 PROTEIN PCF11"/>
    <property type="match status" value="1"/>
</dbReference>
<feature type="domain" description="CID" evidence="2">
    <location>
        <begin position="44"/>
        <end position="179"/>
    </location>
</feature>